<proteinExistence type="predicted"/>
<name>A0AAD5XWF4_9FUNG</name>
<keyword evidence="3" id="KW-1185">Reference proteome</keyword>
<comment type="caution">
    <text evidence="2">The sequence shown here is derived from an EMBL/GenBank/DDBJ whole genome shotgun (WGS) entry which is preliminary data.</text>
</comment>
<sequence>MYNLSKSVKKINCSKEKDDRLNEKSKELNDAKTILSKKENKISELEKLHKQHKIDMKTLLEDLYGNVTNQ</sequence>
<feature type="coiled-coil region" evidence="1">
    <location>
        <begin position="21"/>
        <end position="62"/>
    </location>
</feature>
<dbReference type="Proteomes" id="UP001211065">
    <property type="component" value="Unassembled WGS sequence"/>
</dbReference>
<evidence type="ECO:0000313" key="2">
    <source>
        <dbReference type="EMBL" id="KAJ3213480.1"/>
    </source>
</evidence>
<reference evidence="2" key="1">
    <citation type="submission" date="2020-05" db="EMBL/GenBank/DDBJ databases">
        <title>Phylogenomic resolution of chytrid fungi.</title>
        <authorList>
            <person name="Stajich J.E."/>
            <person name="Amses K."/>
            <person name="Simmons R."/>
            <person name="Seto K."/>
            <person name="Myers J."/>
            <person name="Bonds A."/>
            <person name="Quandt C.A."/>
            <person name="Barry K."/>
            <person name="Liu P."/>
            <person name="Grigoriev I."/>
            <person name="Longcore J.E."/>
            <person name="James T.Y."/>
        </authorList>
    </citation>
    <scope>NUCLEOTIDE SEQUENCE</scope>
    <source>
        <strain evidence="2">JEL0476</strain>
    </source>
</reference>
<evidence type="ECO:0000256" key="1">
    <source>
        <dbReference type="SAM" id="Coils"/>
    </source>
</evidence>
<dbReference type="EMBL" id="JADGJW010000705">
    <property type="protein sequence ID" value="KAJ3213480.1"/>
    <property type="molecule type" value="Genomic_DNA"/>
</dbReference>
<organism evidence="2 3">
    <name type="scientific">Clydaea vesicula</name>
    <dbReference type="NCBI Taxonomy" id="447962"/>
    <lineage>
        <taxon>Eukaryota</taxon>
        <taxon>Fungi</taxon>
        <taxon>Fungi incertae sedis</taxon>
        <taxon>Chytridiomycota</taxon>
        <taxon>Chytridiomycota incertae sedis</taxon>
        <taxon>Chytridiomycetes</taxon>
        <taxon>Lobulomycetales</taxon>
        <taxon>Lobulomycetaceae</taxon>
        <taxon>Clydaea</taxon>
    </lineage>
</organism>
<keyword evidence="1" id="KW-0175">Coiled coil</keyword>
<protein>
    <submittedName>
        <fullName evidence="2">Uncharacterized protein</fullName>
    </submittedName>
</protein>
<evidence type="ECO:0000313" key="3">
    <source>
        <dbReference type="Proteomes" id="UP001211065"/>
    </source>
</evidence>
<dbReference type="AlphaFoldDB" id="A0AAD5XWF4"/>
<accession>A0AAD5XWF4</accession>
<gene>
    <name evidence="2" type="ORF">HK099_007365</name>
</gene>